<dbReference type="Gene3D" id="1.20.1250.20">
    <property type="entry name" value="MFS general substrate transporter like domains"/>
    <property type="match status" value="1"/>
</dbReference>
<evidence type="ECO:0000256" key="1">
    <source>
        <dbReference type="ARBA" id="ARBA00004141"/>
    </source>
</evidence>
<dbReference type="GO" id="GO:0016020">
    <property type="term" value="C:membrane"/>
    <property type="evidence" value="ECO:0007669"/>
    <property type="project" value="UniProtKB-SubCell"/>
</dbReference>
<dbReference type="VEuPathDB" id="VectorBase:ASIC022185"/>
<keyword evidence="9" id="KW-1185">Reference proteome</keyword>
<evidence type="ECO:0000313" key="8">
    <source>
        <dbReference type="EnsemblMetazoa" id="ASIC022185-PA"/>
    </source>
</evidence>
<dbReference type="GO" id="GO:0008506">
    <property type="term" value="F:sucrose:proton symporter activity"/>
    <property type="evidence" value="ECO:0007669"/>
    <property type="project" value="TreeGrafter"/>
</dbReference>
<dbReference type="EMBL" id="KE525423">
    <property type="protein sequence ID" value="KFB53939.1"/>
    <property type="molecule type" value="Genomic_DNA"/>
</dbReference>
<dbReference type="EnsemblMetazoa" id="ASIC022185-RA">
    <property type="protein sequence ID" value="ASIC022185-PA"/>
    <property type="gene ID" value="ASIC022185"/>
</dbReference>
<gene>
    <name evidence="7" type="ORF">ZHAS_00022185</name>
</gene>
<reference evidence="8" key="2">
    <citation type="submission" date="2020-05" db="UniProtKB">
        <authorList>
            <consortium name="EnsemblMetazoa"/>
        </authorList>
    </citation>
    <scope>IDENTIFICATION</scope>
</reference>
<evidence type="ECO:0000256" key="3">
    <source>
        <dbReference type="ARBA" id="ARBA00022692"/>
    </source>
</evidence>
<keyword evidence="4 6" id="KW-1133">Transmembrane helix</keyword>
<keyword evidence="3 6" id="KW-0812">Transmembrane</keyword>
<comment type="subcellular location">
    <subcellularLocation>
        <location evidence="1">Membrane</location>
        <topology evidence="1">Multi-pass membrane protein</topology>
    </subcellularLocation>
</comment>
<name>A0A084WUP5_ANOSI</name>
<feature type="transmembrane region" description="Helical" evidence="6">
    <location>
        <begin position="208"/>
        <end position="235"/>
    </location>
</feature>
<accession>A0A084WUP5</accession>
<dbReference type="SUPFAM" id="SSF103473">
    <property type="entry name" value="MFS general substrate transporter"/>
    <property type="match status" value="1"/>
</dbReference>
<reference evidence="7 9" key="1">
    <citation type="journal article" date="2014" name="BMC Genomics">
        <title>Genome sequence of Anopheles sinensis provides insight into genetics basis of mosquito competence for malaria parasites.</title>
        <authorList>
            <person name="Zhou D."/>
            <person name="Zhang D."/>
            <person name="Ding G."/>
            <person name="Shi L."/>
            <person name="Hou Q."/>
            <person name="Ye Y."/>
            <person name="Xu Y."/>
            <person name="Zhou H."/>
            <person name="Xiong C."/>
            <person name="Li S."/>
            <person name="Yu J."/>
            <person name="Hong S."/>
            <person name="Yu X."/>
            <person name="Zou P."/>
            <person name="Chen C."/>
            <person name="Chang X."/>
            <person name="Wang W."/>
            <person name="Lv Y."/>
            <person name="Sun Y."/>
            <person name="Ma L."/>
            <person name="Shen B."/>
            <person name="Zhu C."/>
        </authorList>
    </citation>
    <scope>NUCLEOTIDE SEQUENCE [LARGE SCALE GENOMIC DNA]</scope>
</reference>
<sequence length="290" mass="32242">MESGWISISSAVGRYYVTDTPRRERINFNQRATPSVAFSSDLPPDRSVTRNAGPFLSEPAIAPGERCERDLRNLLLLLCLRPSATITYYRLSLYNRLAAAAVSGTAALFASRPIRAFRHSFGRPRQCTNDVNNDDDDDGKTTITMVKTGKGGGPHPAASGRVVLARKPTQTDAVARELRRVREENARRQEHDYSHVFRKKSLLDFVRLSFVIMGIEIVYSAETAFVTPILLGIGIEHQLMTVVWGISPLIGFIVSPFLGTFSDRCRSRFGRRRPVLVMLGIGLVLGECQC</sequence>
<dbReference type="InterPro" id="IPR036259">
    <property type="entry name" value="MFS_trans_sf"/>
</dbReference>
<evidence type="ECO:0000256" key="6">
    <source>
        <dbReference type="SAM" id="Phobius"/>
    </source>
</evidence>
<dbReference type="PANTHER" id="PTHR19432">
    <property type="entry name" value="SUGAR TRANSPORTER"/>
    <property type="match status" value="1"/>
</dbReference>
<proteinExistence type="predicted"/>
<keyword evidence="2" id="KW-0813">Transport</keyword>
<dbReference type="EMBL" id="ATLV01027103">
    <property type="status" value="NOT_ANNOTATED_CDS"/>
    <property type="molecule type" value="Genomic_DNA"/>
</dbReference>
<evidence type="ECO:0000256" key="5">
    <source>
        <dbReference type="ARBA" id="ARBA00023136"/>
    </source>
</evidence>
<evidence type="ECO:0000313" key="9">
    <source>
        <dbReference type="Proteomes" id="UP000030765"/>
    </source>
</evidence>
<evidence type="ECO:0000256" key="2">
    <source>
        <dbReference type="ARBA" id="ARBA00022448"/>
    </source>
</evidence>
<dbReference type="OrthoDB" id="28755at2759"/>
<feature type="transmembrane region" description="Helical" evidence="6">
    <location>
        <begin position="241"/>
        <end position="262"/>
    </location>
</feature>
<evidence type="ECO:0000313" key="7">
    <source>
        <dbReference type="EMBL" id="KFB53939.1"/>
    </source>
</evidence>
<dbReference type="VEuPathDB" id="VectorBase:ASIS017363"/>
<dbReference type="Pfam" id="PF13347">
    <property type="entry name" value="MFS_2"/>
    <property type="match status" value="1"/>
</dbReference>
<evidence type="ECO:0000256" key="4">
    <source>
        <dbReference type="ARBA" id="ARBA00022989"/>
    </source>
</evidence>
<dbReference type="Proteomes" id="UP000030765">
    <property type="component" value="Unassembled WGS sequence"/>
</dbReference>
<dbReference type="PANTHER" id="PTHR19432:SF35">
    <property type="entry name" value="SOLUTE CARRIER FAMILY 45 MEMBER 3 ISOFORM X1"/>
    <property type="match status" value="1"/>
</dbReference>
<protein>
    <submittedName>
        <fullName evidence="7 8">Uncharacterized protein</fullName>
    </submittedName>
</protein>
<keyword evidence="5 6" id="KW-0472">Membrane</keyword>
<dbReference type="AlphaFoldDB" id="A0A084WUP5"/>
<organism evidence="7">
    <name type="scientific">Anopheles sinensis</name>
    <name type="common">Mosquito</name>
    <dbReference type="NCBI Taxonomy" id="74873"/>
    <lineage>
        <taxon>Eukaryota</taxon>
        <taxon>Metazoa</taxon>
        <taxon>Ecdysozoa</taxon>
        <taxon>Arthropoda</taxon>
        <taxon>Hexapoda</taxon>
        <taxon>Insecta</taxon>
        <taxon>Pterygota</taxon>
        <taxon>Neoptera</taxon>
        <taxon>Endopterygota</taxon>
        <taxon>Diptera</taxon>
        <taxon>Nematocera</taxon>
        <taxon>Culicoidea</taxon>
        <taxon>Culicidae</taxon>
        <taxon>Anophelinae</taxon>
        <taxon>Anopheles</taxon>
    </lineage>
</organism>